<keyword evidence="3" id="KW-1185">Reference proteome</keyword>
<proteinExistence type="predicted"/>
<organism evidence="2 3">
    <name type="scientific">Zopfia rhizophila CBS 207.26</name>
    <dbReference type="NCBI Taxonomy" id="1314779"/>
    <lineage>
        <taxon>Eukaryota</taxon>
        <taxon>Fungi</taxon>
        <taxon>Dikarya</taxon>
        <taxon>Ascomycota</taxon>
        <taxon>Pezizomycotina</taxon>
        <taxon>Dothideomycetes</taxon>
        <taxon>Dothideomycetes incertae sedis</taxon>
        <taxon>Zopfiaceae</taxon>
        <taxon>Zopfia</taxon>
    </lineage>
</organism>
<dbReference type="EMBL" id="ML994617">
    <property type="protein sequence ID" value="KAF2191543.1"/>
    <property type="molecule type" value="Genomic_DNA"/>
</dbReference>
<evidence type="ECO:0000256" key="1">
    <source>
        <dbReference type="SAM" id="MobiDB-lite"/>
    </source>
</evidence>
<evidence type="ECO:0000313" key="2">
    <source>
        <dbReference type="EMBL" id="KAF2191543.1"/>
    </source>
</evidence>
<gene>
    <name evidence="2" type="ORF">K469DRAFT_697196</name>
</gene>
<feature type="compositionally biased region" description="Basic and acidic residues" evidence="1">
    <location>
        <begin position="18"/>
        <end position="46"/>
    </location>
</feature>
<evidence type="ECO:0000313" key="3">
    <source>
        <dbReference type="Proteomes" id="UP000800200"/>
    </source>
</evidence>
<feature type="region of interest" description="Disordered" evidence="1">
    <location>
        <begin position="156"/>
        <end position="182"/>
    </location>
</feature>
<name>A0A6A6EKH4_9PEZI</name>
<dbReference type="Proteomes" id="UP000800200">
    <property type="component" value="Unassembled WGS sequence"/>
</dbReference>
<feature type="region of interest" description="Disordered" evidence="1">
    <location>
        <begin position="17"/>
        <end position="46"/>
    </location>
</feature>
<dbReference type="AlphaFoldDB" id="A0A6A6EKH4"/>
<accession>A0A6A6EKH4</accession>
<dbReference type="PANTHER" id="PTHR38166:SF1">
    <property type="entry name" value="C2H2-TYPE DOMAIN-CONTAINING PROTEIN"/>
    <property type="match status" value="1"/>
</dbReference>
<protein>
    <submittedName>
        <fullName evidence="2">Uncharacterized protein</fullName>
    </submittedName>
</protein>
<dbReference type="OrthoDB" id="4738706at2759"/>
<dbReference type="PANTHER" id="PTHR38166">
    <property type="entry name" value="C2H2-TYPE DOMAIN-CONTAINING PROTEIN-RELATED"/>
    <property type="match status" value="1"/>
</dbReference>
<reference evidence="2" key="1">
    <citation type="journal article" date="2020" name="Stud. Mycol.">
        <title>101 Dothideomycetes genomes: a test case for predicting lifestyles and emergence of pathogens.</title>
        <authorList>
            <person name="Haridas S."/>
            <person name="Albert R."/>
            <person name="Binder M."/>
            <person name="Bloem J."/>
            <person name="Labutti K."/>
            <person name="Salamov A."/>
            <person name="Andreopoulos B."/>
            <person name="Baker S."/>
            <person name="Barry K."/>
            <person name="Bills G."/>
            <person name="Bluhm B."/>
            <person name="Cannon C."/>
            <person name="Castanera R."/>
            <person name="Culley D."/>
            <person name="Daum C."/>
            <person name="Ezra D."/>
            <person name="Gonzalez J."/>
            <person name="Henrissat B."/>
            <person name="Kuo A."/>
            <person name="Liang C."/>
            <person name="Lipzen A."/>
            <person name="Lutzoni F."/>
            <person name="Magnuson J."/>
            <person name="Mondo S."/>
            <person name="Nolan M."/>
            <person name="Ohm R."/>
            <person name="Pangilinan J."/>
            <person name="Park H.-J."/>
            <person name="Ramirez L."/>
            <person name="Alfaro M."/>
            <person name="Sun H."/>
            <person name="Tritt A."/>
            <person name="Yoshinaga Y."/>
            <person name="Zwiers L.-H."/>
            <person name="Turgeon B."/>
            <person name="Goodwin S."/>
            <person name="Spatafora J."/>
            <person name="Crous P."/>
            <person name="Grigoriev I."/>
        </authorList>
    </citation>
    <scope>NUCLEOTIDE SEQUENCE</scope>
    <source>
        <strain evidence="2">CBS 207.26</strain>
    </source>
</reference>
<sequence length="346" mass="39099">MSCPSSAHAAITTFKAETLLRDHQRADKPCQKRPEETTEGFDKLQEKRLRCRKKSHPELSEEDKWREAYRILFPNDDEDSDNYLERIYQDQGQASDSNALARYEQFLRRELPPAIHQELENAVEREFNHLEERLKSQLIEIVRNLQLQLFQSYTQTRNGNRHSRTVTQSAESIPIPGLSTPSNINPVSGATLEDQLASFEPPPPVGEDVLDFDAVLYQFEDLEEFEDSAYDSLFADSAYANDGLDASFGHSFDPGIKNGEGPSLVRKTSLGIPKRAAGNRTVSVPVTKERQGRYGINSVIPGKLDRTFWRLGLVQADIMDLDLPQEISIQAHLSTRSLTFSSTSSI</sequence>